<comment type="subcellular location">
    <subcellularLocation>
        <location evidence="1">Peroxisome</location>
    </subcellularLocation>
</comment>
<dbReference type="InterPro" id="IPR029045">
    <property type="entry name" value="ClpP/crotonase-like_dom_sf"/>
</dbReference>
<keyword evidence="6" id="KW-0443">Lipid metabolism</keyword>
<evidence type="ECO:0000256" key="3">
    <source>
        <dbReference type="ARBA" id="ARBA00005254"/>
    </source>
</evidence>
<dbReference type="GO" id="GO:0051750">
    <property type="term" value="F:delta(3,5)-delta(2,4)-dienoyl-CoA isomerase activity"/>
    <property type="evidence" value="ECO:0007669"/>
    <property type="project" value="TreeGrafter"/>
</dbReference>
<gene>
    <name evidence="13" type="ORF">PYX00_006221</name>
</gene>
<dbReference type="GO" id="GO:0005739">
    <property type="term" value="C:mitochondrion"/>
    <property type="evidence" value="ECO:0007669"/>
    <property type="project" value="TreeGrafter"/>
</dbReference>
<accession>A0AAW2HUM1</accession>
<comment type="pathway">
    <text evidence="2">Lipid metabolism; fatty acid beta-oxidation.</text>
</comment>
<evidence type="ECO:0000256" key="1">
    <source>
        <dbReference type="ARBA" id="ARBA00004275"/>
    </source>
</evidence>
<keyword evidence="5" id="KW-0007">Acetylation</keyword>
<comment type="caution">
    <text evidence="13">The sequence shown here is derived from an EMBL/GenBank/DDBJ whole genome shotgun (WGS) entry which is preliminary data.</text>
</comment>
<comment type="catalytic activity">
    <reaction evidence="9">
        <text>(3E,5Z)-octadienoyl-CoA = (2E,4E)-octadienoyl-CoA</text>
        <dbReference type="Rhea" id="RHEA:45244"/>
        <dbReference type="ChEBI" id="CHEBI:62243"/>
        <dbReference type="ChEBI" id="CHEBI:85108"/>
    </reaction>
</comment>
<evidence type="ECO:0000256" key="7">
    <source>
        <dbReference type="ARBA" id="ARBA00023140"/>
    </source>
</evidence>
<dbReference type="EMBL" id="JARGDH010000003">
    <property type="protein sequence ID" value="KAL0273584.1"/>
    <property type="molecule type" value="Genomic_DNA"/>
</dbReference>
<dbReference type="AlphaFoldDB" id="A0AAW2HUM1"/>
<protein>
    <recommendedName>
        <fullName evidence="12">Delta(3,5)-Delta(2,4)-dienoyl-CoA isomerase, mitochondrial</fullName>
    </recommendedName>
</protein>
<keyword evidence="4" id="KW-0276">Fatty acid metabolism</keyword>
<evidence type="ECO:0000256" key="5">
    <source>
        <dbReference type="ARBA" id="ARBA00022990"/>
    </source>
</evidence>
<keyword evidence="7" id="KW-0576">Peroxisome</keyword>
<sequence>MGILSRLTGGPLKMLTRRNSTLPNYQTLTLTSPKEYVVHVQLNRPTKLNAINRTMWEEIGQCFNALSNNPDCRVIVLSGAGDKVFCAGIDFSDFMGLATKLAEHEDIARKCAVLWPTIKLYQESITAVEKCHKPVISAVHGACIGGGVDLICATDMRYCSKDAWFQVKEVDIGMAADVGVLQRMPKAMGSRSLVNELAYTCRKFPALEAKETGFVNHVYETKESLLEGALGIAKTIADKSPVAVQGTKRSLIYSRDHTVEEGLEHIALYNMTMLQSEDFLNATASQISKSDPPVFSKL</sequence>
<dbReference type="GO" id="GO:0006631">
    <property type="term" value="P:fatty acid metabolic process"/>
    <property type="evidence" value="ECO:0007669"/>
    <property type="project" value="UniProtKB-KW"/>
</dbReference>
<evidence type="ECO:0000313" key="13">
    <source>
        <dbReference type="EMBL" id="KAL0273584.1"/>
    </source>
</evidence>
<evidence type="ECO:0000256" key="8">
    <source>
        <dbReference type="ARBA" id="ARBA00023235"/>
    </source>
</evidence>
<dbReference type="InterPro" id="IPR001753">
    <property type="entry name" value="Enoyl-CoA_hydra/iso"/>
</dbReference>
<dbReference type="GO" id="GO:0005777">
    <property type="term" value="C:peroxisome"/>
    <property type="evidence" value="ECO:0007669"/>
    <property type="project" value="UniProtKB-SubCell"/>
</dbReference>
<evidence type="ECO:0000256" key="6">
    <source>
        <dbReference type="ARBA" id="ARBA00023098"/>
    </source>
</evidence>
<evidence type="ECO:0000256" key="11">
    <source>
        <dbReference type="ARBA" id="ARBA00055786"/>
    </source>
</evidence>
<proteinExistence type="inferred from homology"/>
<evidence type="ECO:0000256" key="10">
    <source>
        <dbReference type="ARBA" id="ARBA00052809"/>
    </source>
</evidence>
<dbReference type="CDD" id="cd06558">
    <property type="entry name" value="crotonase-like"/>
    <property type="match status" value="1"/>
</dbReference>
<evidence type="ECO:0000256" key="4">
    <source>
        <dbReference type="ARBA" id="ARBA00022832"/>
    </source>
</evidence>
<dbReference type="FunFam" id="1.10.12.10:FF:000004">
    <property type="entry name" value="Delta3,5-delta2,4-dienoyl-CoA isomerase"/>
    <property type="match status" value="1"/>
</dbReference>
<evidence type="ECO:0000256" key="2">
    <source>
        <dbReference type="ARBA" id="ARBA00005005"/>
    </source>
</evidence>
<evidence type="ECO:0000256" key="12">
    <source>
        <dbReference type="ARBA" id="ARBA00071021"/>
    </source>
</evidence>
<dbReference type="Gene3D" id="1.10.12.10">
    <property type="entry name" value="Lyase 2-enoyl-coa Hydratase, Chain A, domain 2"/>
    <property type="match status" value="1"/>
</dbReference>
<organism evidence="13">
    <name type="scientific">Menopon gallinae</name>
    <name type="common">poultry shaft louse</name>
    <dbReference type="NCBI Taxonomy" id="328185"/>
    <lineage>
        <taxon>Eukaryota</taxon>
        <taxon>Metazoa</taxon>
        <taxon>Ecdysozoa</taxon>
        <taxon>Arthropoda</taxon>
        <taxon>Hexapoda</taxon>
        <taxon>Insecta</taxon>
        <taxon>Pterygota</taxon>
        <taxon>Neoptera</taxon>
        <taxon>Paraneoptera</taxon>
        <taxon>Psocodea</taxon>
        <taxon>Troctomorpha</taxon>
        <taxon>Phthiraptera</taxon>
        <taxon>Amblycera</taxon>
        <taxon>Menoponidae</taxon>
        <taxon>Menopon</taxon>
    </lineage>
</organism>
<comment type="similarity">
    <text evidence="3">Belongs to the enoyl-CoA hydratase/isomerase family.</text>
</comment>
<dbReference type="InterPro" id="IPR045002">
    <property type="entry name" value="Ech1-like"/>
</dbReference>
<keyword evidence="8" id="KW-0413">Isomerase</keyword>
<dbReference type="PANTHER" id="PTHR43149:SF1">
    <property type="entry name" value="DELTA(3,5)-DELTA(2,4)-DIENOYL-COA ISOMERASE, MITOCHONDRIAL"/>
    <property type="match status" value="1"/>
</dbReference>
<name>A0AAW2HUM1_9NEOP</name>
<dbReference type="Gene3D" id="3.90.226.10">
    <property type="entry name" value="2-enoyl-CoA Hydratase, Chain A, domain 1"/>
    <property type="match status" value="1"/>
</dbReference>
<evidence type="ECO:0000256" key="9">
    <source>
        <dbReference type="ARBA" id="ARBA00051408"/>
    </source>
</evidence>
<dbReference type="SUPFAM" id="SSF52096">
    <property type="entry name" value="ClpP/crotonase"/>
    <property type="match status" value="1"/>
</dbReference>
<comment type="catalytic activity">
    <reaction evidence="10">
        <text>(3E,5Z,8Z,11Z,14Z)-eicosapentaenoyl-CoA = (2E,4E,8Z,11Z,14Z)-eicosapentaenoyl-CoA</text>
        <dbReference type="Rhea" id="RHEA:45224"/>
        <dbReference type="ChEBI" id="CHEBI:85090"/>
        <dbReference type="ChEBI" id="CHEBI:85091"/>
    </reaction>
</comment>
<dbReference type="InterPro" id="IPR014748">
    <property type="entry name" value="Enoyl-CoA_hydra_C"/>
</dbReference>
<dbReference type="Pfam" id="PF00378">
    <property type="entry name" value="ECH_1"/>
    <property type="match status" value="1"/>
</dbReference>
<dbReference type="FunFam" id="3.90.226.10:FF:000024">
    <property type="entry name" value="Delta3,5-delta2,4-dienoyl-CoA isomerase"/>
    <property type="match status" value="1"/>
</dbReference>
<reference evidence="13" key="1">
    <citation type="journal article" date="2024" name="Gigascience">
        <title>Chromosome-level genome of the poultry shaft louse Menopon gallinae provides insight into the host-switching and adaptive evolution of parasitic lice.</title>
        <authorList>
            <person name="Xu Y."/>
            <person name="Ma L."/>
            <person name="Liu S."/>
            <person name="Liang Y."/>
            <person name="Liu Q."/>
            <person name="He Z."/>
            <person name="Tian L."/>
            <person name="Duan Y."/>
            <person name="Cai W."/>
            <person name="Li H."/>
            <person name="Song F."/>
        </authorList>
    </citation>
    <scope>NUCLEOTIDE SEQUENCE</scope>
    <source>
        <strain evidence="13">Cailab_2023a</strain>
    </source>
</reference>
<comment type="function">
    <text evidence="11">Isomerization of 3-trans,5-cis-dienoyl-CoA to 2-trans,4-trans-dienoyl-CoA.</text>
</comment>
<dbReference type="PANTHER" id="PTHR43149">
    <property type="entry name" value="ENOYL-COA HYDRATASE"/>
    <property type="match status" value="1"/>
</dbReference>